<accession>A0AAV2RLU6</accession>
<feature type="chain" id="PRO_5043696575" evidence="2">
    <location>
        <begin position="16"/>
        <end position="177"/>
    </location>
</feature>
<evidence type="ECO:0000313" key="3">
    <source>
        <dbReference type="EMBL" id="CAL4126605.1"/>
    </source>
</evidence>
<keyword evidence="2" id="KW-0732">Signal</keyword>
<organism evidence="3 4">
    <name type="scientific">Meganyctiphanes norvegica</name>
    <name type="common">Northern krill</name>
    <name type="synonym">Thysanopoda norvegica</name>
    <dbReference type="NCBI Taxonomy" id="48144"/>
    <lineage>
        <taxon>Eukaryota</taxon>
        <taxon>Metazoa</taxon>
        <taxon>Ecdysozoa</taxon>
        <taxon>Arthropoda</taxon>
        <taxon>Crustacea</taxon>
        <taxon>Multicrustacea</taxon>
        <taxon>Malacostraca</taxon>
        <taxon>Eumalacostraca</taxon>
        <taxon>Eucarida</taxon>
        <taxon>Euphausiacea</taxon>
        <taxon>Euphausiidae</taxon>
        <taxon>Meganyctiphanes</taxon>
    </lineage>
</organism>
<reference evidence="3 4" key="1">
    <citation type="submission" date="2024-05" db="EMBL/GenBank/DDBJ databases">
        <authorList>
            <person name="Wallberg A."/>
        </authorList>
    </citation>
    <scope>NUCLEOTIDE SEQUENCE [LARGE SCALE GENOMIC DNA]</scope>
</reference>
<keyword evidence="4" id="KW-1185">Reference proteome</keyword>
<evidence type="ECO:0000256" key="1">
    <source>
        <dbReference type="PROSITE-ProRule" id="PRU00497"/>
    </source>
</evidence>
<proteinExistence type="predicted"/>
<gene>
    <name evidence="3" type="ORF">MNOR_LOCUS25649</name>
</gene>
<sequence length="177" mass="18687">MKFVIVLCLFGLAMGAPRPQEEEAVVLPDEVVEEAPVEETAPPPPPAEEEAPLPIQTIDATPVQAVINTKAEGEPVVVLIQKTSPVIGAVFNHELQLDNGIAETRSGSEGPAGTSVMKGSFTIPLGNGEVATFNWVADENGYRVESPFLPTEPPAPAHVAEQLRVAAEQRAAGTTFE</sequence>
<dbReference type="EMBL" id="CAXKWB010024729">
    <property type="protein sequence ID" value="CAL4126605.1"/>
    <property type="molecule type" value="Genomic_DNA"/>
</dbReference>
<evidence type="ECO:0000256" key="2">
    <source>
        <dbReference type="SAM" id="SignalP"/>
    </source>
</evidence>
<feature type="signal peptide" evidence="2">
    <location>
        <begin position="1"/>
        <end position="15"/>
    </location>
</feature>
<dbReference type="Pfam" id="PF00379">
    <property type="entry name" value="Chitin_bind_4"/>
    <property type="match status" value="1"/>
</dbReference>
<dbReference type="InterPro" id="IPR000618">
    <property type="entry name" value="Insect_cuticle"/>
</dbReference>
<name>A0AAV2RLU6_MEGNR</name>
<comment type="caution">
    <text evidence="3">The sequence shown here is derived from an EMBL/GenBank/DDBJ whole genome shotgun (WGS) entry which is preliminary data.</text>
</comment>
<dbReference type="GO" id="GO:0042302">
    <property type="term" value="F:structural constituent of cuticle"/>
    <property type="evidence" value="ECO:0007669"/>
    <property type="project" value="UniProtKB-UniRule"/>
</dbReference>
<dbReference type="Proteomes" id="UP001497623">
    <property type="component" value="Unassembled WGS sequence"/>
</dbReference>
<dbReference type="PROSITE" id="PS51155">
    <property type="entry name" value="CHIT_BIND_RR_2"/>
    <property type="match status" value="1"/>
</dbReference>
<dbReference type="AlphaFoldDB" id="A0AAV2RLU6"/>
<evidence type="ECO:0000313" key="4">
    <source>
        <dbReference type="Proteomes" id="UP001497623"/>
    </source>
</evidence>
<keyword evidence="1" id="KW-0193">Cuticle</keyword>
<protein>
    <submittedName>
        <fullName evidence="3">Uncharacterized protein</fullName>
    </submittedName>
</protein>